<sequence>MQLAIQFLTTSLKGRFHDIQLDLQTHDCKLDLKNFQIYHIINPRYSKSHNGERLVFFQIGSNICVNMIGLHLS</sequence>
<evidence type="ECO:0000313" key="1">
    <source>
        <dbReference type="EMBL" id="KAL2738162.1"/>
    </source>
</evidence>
<name>A0ABD2BZF2_VESMC</name>
<organism evidence="1 2">
    <name type="scientific">Vespula maculifrons</name>
    <name type="common">Eastern yellow jacket</name>
    <name type="synonym">Wasp</name>
    <dbReference type="NCBI Taxonomy" id="7453"/>
    <lineage>
        <taxon>Eukaryota</taxon>
        <taxon>Metazoa</taxon>
        <taxon>Ecdysozoa</taxon>
        <taxon>Arthropoda</taxon>
        <taxon>Hexapoda</taxon>
        <taxon>Insecta</taxon>
        <taxon>Pterygota</taxon>
        <taxon>Neoptera</taxon>
        <taxon>Endopterygota</taxon>
        <taxon>Hymenoptera</taxon>
        <taxon>Apocrita</taxon>
        <taxon>Aculeata</taxon>
        <taxon>Vespoidea</taxon>
        <taxon>Vespidae</taxon>
        <taxon>Vespinae</taxon>
        <taxon>Vespula</taxon>
    </lineage>
</organism>
<accession>A0ABD2BZF2</accession>
<reference evidence="1 2" key="1">
    <citation type="journal article" date="2024" name="Ann. Entomol. Soc. Am.">
        <title>Genomic analyses of the southern and eastern yellowjacket wasps (Hymenoptera: Vespidae) reveal evolutionary signatures of social life.</title>
        <authorList>
            <person name="Catto M.A."/>
            <person name="Caine P.B."/>
            <person name="Orr S.E."/>
            <person name="Hunt B.G."/>
            <person name="Goodisman M.A.D."/>
        </authorList>
    </citation>
    <scope>NUCLEOTIDE SEQUENCE [LARGE SCALE GENOMIC DNA]</scope>
    <source>
        <strain evidence="1">232</strain>
        <tissue evidence="1">Head and thorax</tissue>
    </source>
</reference>
<evidence type="ECO:0000313" key="2">
    <source>
        <dbReference type="Proteomes" id="UP001607303"/>
    </source>
</evidence>
<protein>
    <submittedName>
        <fullName evidence="1">Uncharacterized protein</fullName>
    </submittedName>
</protein>
<comment type="caution">
    <text evidence="1">The sequence shown here is derived from an EMBL/GenBank/DDBJ whole genome shotgun (WGS) entry which is preliminary data.</text>
</comment>
<dbReference type="Proteomes" id="UP001607303">
    <property type="component" value="Unassembled WGS sequence"/>
</dbReference>
<dbReference type="EMBL" id="JAYRBN010000063">
    <property type="protein sequence ID" value="KAL2738162.1"/>
    <property type="molecule type" value="Genomic_DNA"/>
</dbReference>
<dbReference type="AlphaFoldDB" id="A0ABD2BZF2"/>
<keyword evidence="2" id="KW-1185">Reference proteome</keyword>
<gene>
    <name evidence="1" type="ORF">V1477_011521</name>
</gene>
<proteinExistence type="predicted"/>